<dbReference type="AlphaFoldDB" id="A0A8K0DUN6"/>
<evidence type="ECO:0000313" key="3">
    <source>
        <dbReference type="Proteomes" id="UP000796880"/>
    </source>
</evidence>
<accession>A0A8K0DUN6</accession>
<protein>
    <submittedName>
        <fullName evidence="2">Uncharacterized protein</fullName>
    </submittedName>
</protein>
<organism evidence="2 3">
    <name type="scientific">Rhamnella rubrinervis</name>
    <dbReference type="NCBI Taxonomy" id="2594499"/>
    <lineage>
        <taxon>Eukaryota</taxon>
        <taxon>Viridiplantae</taxon>
        <taxon>Streptophyta</taxon>
        <taxon>Embryophyta</taxon>
        <taxon>Tracheophyta</taxon>
        <taxon>Spermatophyta</taxon>
        <taxon>Magnoliopsida</taxon>
        <taxon>eudicotyledons</taxon>
        <taxon>Gunneridae</taxon>
        <taxon>Pentapetalae</taxon>
        <taxon>rosids</taxon>
        <taxon>fabids</taxon>
        <taxon>Rosales</taxon>
        <taxon>Rhamnaceae</taxon>
        <taxon>rhamnoid group</taxon>
        <taxon>Rhamneae</taxon>
        <taxon>Rhamnella</taxon>
    </lineage>
</organism>
<name>A0A8K0DUN6_9ROSA</name>
<dbReference type="Proteomes" id="UP000796880">
    <property type="component" value="Unassembled WGS sequence"/>
</dbReference>
<feature type="compositionally biased region" description="Acidic residues" evidence="1">
    <location>
        <begin position="97"/>
        <end position="108"/>
    </location>
</feature>
<evidence type="ECO:0000313" key="2">
    <source>
        <dbReference type="EMBL" id="KAF3434579.1"/>
    </source>
</evidence>
<gene>
    <name evidence="2" type="ORF">FNV43_RR21664</name>
</gene>
<feature type="compositionally biased region" description="Basic and acidic residues" evidence="1">
    <location>
        <begin position="87"/>
        <end position="96"/>
    </location>
</feature>
<keyword evidence="3" id="KW-1185">Reference proteome</keyword>
<dbReference type="EMBL" id="VOIH02000010">
    <property type="protein sequence ID" value="KAF3434579.1"/>
    <property type="molecule type" value="Genomic_DNA"/>
</dbReference>
<proteinExistence type="predicted"/>
<comment type="caution">
    <text evidence="2">The sequence shown here is derived from an EMBL/GenBank/DDBJ whole genome shotgun (WGS) entry which is preliminary data.</text>
</comment>
<evidence type="ECO:0000256" key="1">
    <source>
        <dbReference type="SAM" id="MobiDB-lite"/>
    </source>
</evidence>
<feature type="compositionally biased region" description="Acidic residues" evidence="1">
    <location>
        <begin position="60"/>
        <end position="83"/>
    </location>
</feature>
<reference evidence="2" key="1">
    <citation type="submission" date="2020-03" db="EMBL/GenBank/DDBJ databases">
        <title>A high-quality chromosome-level genome assembly of a woody plant with both climbing and erect habits, Rhamnella rubrinervis.</title>
        <authorList>
            <person name="Lu Z."/>
            <person name="Yang Y."/>
            <person name="Zhu X."/>
            <person name="Sun Y."/>
        </authorList>
    </citation>
    <scope>NUCLEOTIDE SEQUENCE</scope>
    <source>
        <strain evidence="2">BYM</strain>
        <tissue evidence="2">Leaf</tissue>
    </source>
</reference>
<feature type="region of interest" description="Disordered" evidence="1">
    <location>
        <begin position="52"/>
        <end position="108"/>
    </location>
</feature>
<sequence length="108" mass="12207">MFCKAYYTTSACAFENLLSVYYSSLFVCMCYINSTLKLSSLAVVEALKGRDSNATVIDNNNEDDPEEDPEEVNNSEGFEDSENSMDSVEHKVHRDPEDFDPWVDPDSD</sequence>